<dbReference type="eggNOG" id="COG3081">
    <property type="taxonomic scope" value="Bacteria"/>
</dbReference>
<dbReference type="Proteomes" id="UP000005926">
    <property type="component" value="Unassembled WGS sequence"/>
</dbReference>
<protein>
    <recommendedName>
        <fullName evidence="3">Nucleoid-associated protein</fullName>
    </recommendedName>
</protein>
<organism evidence="1 2">
    <name type="scientific">Granulicatella adiacens ATCC 49175</name>
    <dbReference type="NCBI Taxonomy" id="638301"/>
    <lineage>
        <taxon>Bacteria</taxon>
        <taxon>Bacillati</taxon>
        <taxon>Bacillota</taxon>
        <taxon>Bacilli</taxon>
        <taxon>Lactobacillales</taxon>
        <taxon>Carnobacteriaceae</taxon>
        <taxon>Granulicatella</taxon>
    </lineage>
</organism>
<gene>
    <name evidence="1" type="ORF">HMPREF0444_1802</name>
</gene>
<dbReference type="AlphaFoldDB" id="C8NIQ7"/>
<dbReference type="GO" id="GO:0009295">
    <property type="term" value="C:nucleoid"/>
    <property type="evidence" value="ECO:0007669"/>
    <property type="project" value="InterPro"/>
</dbReference>
<dbReference type="GeneID" id="78412439"/>
<comment type="caution">
    <text evidence="1">The sequence shown here is derived from an EMBL/GenBank/DDBJ whole genome shotgun (WGS) entry which is preliminary data.</text>
</comment>
<evidence type="ECO:0000313" key="1">
    <source>
        <dbReference type="EMBL" id="EEW36454.1"/>
    </source>
</evidence>
<reference evidence="1 2" key="1">
    <citation type="submission" date="2009-08" db="EMBL/GenBank/DDBJ databases">
        <authorList>
            <person name="Muzny D."/>
            <person name="Qin X."/>
            <person name="Deng J."/>
            <person name="Jiang H."/>
            <person name="Liu Y."/>
            <person name="Qu J."/>
            <person name="Song X.-Z."/>
            <person name="Zhang L."/>
            <person name="Thornton R."/>
            <person name="Coyle M."/>
            <person name="Francisco L."/>
            <person name="Jackson L."/>
            <person name="Javaid M."/>
            <person name="Korchina V."/>
            <person name="Kovar C."/>
            <person name="Mata R."/>
            <person name="Mathew T."/>
            <person name="Ngo R."/>
            <person name="Nguyen L."/>
            <person name="Nguyen N."/>
            <person name="Okwuonu G."/>
            <person name="Ongeri F."/>
            <person name="Pham C."/>
            <person name="Simmons D."/>
            <person name="Wilczek-Boney K."/>
            <person name="Hale W."/>
            <person name="Jakkamsetti A."/>
            <person name="Pham P."/>
            <person name="Ruth R."/>
            <person name="San Lucas F."/>
            <person name="Warren J."/>
            <person name="Zhang J."/>
            <person name="Zhao Z."/>
            <person name="Zhou C."/>
            <person name="Zhu D."/>
            <person name="Lee S."/>
            <person name="Bess C."/>
            <person name="Blankenburg K."/>
            <person name="Forbes L."/>
            <person name="Fu Q."/>
            <person name="Gubbala S."/>
            <person name="Hirani K."/>
            <person name="Jayaseelan J.C."/>
            <person name="Lara F."/>
            <person name="Munidasa M."/>
            <person name="Palculict T."/>
            <person name="Patil S."/>
            <person name="Pu L.-L."/>
            <person name="Saada N."/>
            <person name="Tang L."/>
            <person name="Weissenberger G."/>
            <person name="Zhu Y."/>
            <person name="Hemphill L."/>
            <person name="Shang Y."/>
            <person name="Youmans B."/>
            <person name="Ayvaz T."/>
            <person name="Ross M."/>
            <person name="Santibanez J."/>
            <person name="Aqrawi P."/>
            <person name="Gross S."/>
            <person name="Joshi V."/>
            <person name="Fowler G."/>
            <person name="Nazareth L."/>
            <person name="Reid J."/>
            <person name="Worley K."/>
            <person name="Petrosino J."/>
            <person name="Highlander S."/>
            <person name="Gibbs R."/>
        </authorList>
    </citation>
    <scope>NUCLEOTIDE SEQUENCE [LARGE SCALE GENOMIC DNA]</scope>
    <source>
        <strain evidence="1 2">ATCC 49175</strain>
    </source>
</reference>
<keyword evidence="2" id="KW-1185">Reference proteome</keyword>
<dbReference type="InterPro" id="IPR007358">
    <property type="entry name" value="Nucleoid_associated_NdpA"/>
</dbReference>
<dbReference type="RefSeq" id="WP_005606419.1">
    <property type="nucleotide sequence ID" value="NZ_CP102283.1"/>
</dbReference>
<evidence type="ECO:0008006" key="3">
    <source>
        <dbReference type="Google" id="ProtNLM"/>
    </source>
</evidence>
<dbReference type="Pfam" id="PF04245">
    <property type="entry name" value="NA37"/>
    <property type="match status" value="1"/>
</dbReference>
<proteinExistence type="predicted"/>
<evidence type="ECO:0000313" key="2">
    <source>
        <dbReference type="Proteomes" id="UP000005926"/>
    </source>
</evidence>
<dbReference type="STRING" id="638301.HMPREF0444_1802"/>
<name>C8NIQ7_9LACT</name>
<dbReference type="EMBL" id="ACKZ01000029">
    <property type="protein sequence ID" value="EEW36454.1"/>
    <property type="molecule type" value="Genomic_DNA"/>
</dbReference>
<dbReference type="HOGENOM" id="CLU_069338_0_0_9"/>
<sequence length="333" mass="37370">MLINEAVLHILDKNSGNLLLSQAPLQLGDPFLIEYITKLVDKIKKVDPHIGQLASSEPLLGYLVDEGISFLEKTQQLADKLFALIAPAEEIGPADYLFFTGTSDTGGTLFGMIRLDYSSKVTHFVDYEGEAVSNTILQNHAILPNATQKPSEAFIVDLSNGNYHLIEKKVVMEGQKTAYFSEKFLEITVPVTTKEQIKEIKKTVTHIAKKHDEEPYKALATTQQAIFHQLEEQDEIDAAAIFDKVFEEKPLAREAAQLAITEERVPEKIAVTNVPKYERKYSKQKFKLDNGIEITIPSEIYENKEMVEFINNPDGSVSVLIKNIESILNKFNA</sequence>
<accession>C8NIQ7</accession>